<dbReference type="GO" id="GO:0006535">
    <property type="term" value="P:cysteine biosynthetic process from serine"/>
    <property type="evidence" value="ECO:0007669"/>
    <property type="project" value="TreeGrafter"/>
</dbReference>
<dbReference type="InterPro" id="IPR029058">
    <property type="entry name" value="AB_hydrolase_fold"/>
</dbReference>
<organism evidence="4 5">
    <name type="scientific">Puccinia sorghi</name>
    <dbReference type="NCBI Taxonomy" id="27349"/>
    <lineage>
        <taxon>Eukaryota</taxon>
        <taxon>Fungi</taxon>
        <taxon>Dikarya</taxon>
        <taxon>Basidiomycota</taxon>
        <taxon>Pucciniomycotina</taxon>
        <taxon>Pucciniomycetes</taxon>
        <taxon>Pucciniales</taxon>
        <taxon>Pucciniaceae</taxon>
        <taxon>Puccinia</taxon>
    </lineage>
</organism>
<dbReference type="PANTHER" id="PTHR32268:SF16">
    <property type="entry name" value="SERINE O-SUCCINYLTRANSFERASE"/>
    <property type="match status" value="1"/>
</dbReference>
<dbReference type="STRING" id="27349.A0A0L6V4J6"/>
<feature type="region of interest" description="Disordered" evidence="2">
    <location>
        <begin position="433"/>
        <end position="460"/>
    </location>
</feature>
<protein>
    <submittedName>
        <fullName evidence="4">Homoserine O-acetyltransferase</fullName>
        <ecNumber evidence="4">2.3.1.31</ecNumber>
    </submittedName>
</protein>
<evidence type="ECO:0000259" key="3">
    <source>
        <dbReference type="Pfam" id="PF00561"/>
    </source>
</evidence>
<feature type="region of interest" description="Disordered" evidence="2">
    <location>
        <begin position="354"/>
        <end position="380"/>
    </location>
</feature>
<reference evidence="4 5" key="1">
    <citation type="submission" date="2015-08" db="EMBL/GenBank/DDBJ databases">
        <title>Next Generation Sequencing and Analysis of the Genome of Puccinia sorghi L Schw, the Causal Agent of Maize Common Rust.</title>
        <authorList>
            <person name="Rochi L."/>
            <person name="Burguener G."/>
            <person name="Darino M."/>
            <person name="Turjanski A."/>
            <person name="Kreff E."/>
            <person name="Dieguez M.J."/>
            <person name="Sacco F."/>
        </authorList>
    </citation>
    <scope>NUCLEOTIDE SEQUENCE [LARGE SCALE GENOMIC DNA]</scope>
    <source>
        <strain evidence="4 5">RO10H11247</strain>
    </source>
</reference>
<feature type="domain" description="AB hydrolase-1" evidence="3">
    <location>
        <begin position="89"/>
        <end position="282"/>
    </location>
</feature>
<dbReference type="NCBIfam" id="TIGR01392">
    <property type="entry name" value="homoserO_Ac_trn"/>
    <property type="match status" value="1"/>
</dbReference>
<name>A0A0L6V4J6_9BASI</name>
<dbReference type="NCBIfam" id="NF001209">
    <property type="entry name" value="PRK00175.1"/>
    <property type="match status" value="1"/>
</dbReference>
<evidence type="ECO:0000313" key="5">
    <source>
        <dbReference type="Proteomes" id="UP000037035"/>
    </source>
</evidence>
<keyword evidence="4" id="KW-0012">Acyltransferase</keyword>
<evidence type="ECO:0000313" key="4">
    <source>
        <dbReference type="EMBL" id="KNZ55417.1"/>
    </source>
</evidence>
<evidence type="ECO:0000256" key="2">
    <source>
        <dbReference type="SAM" id="MobiDB-lite"/>
    </source>
</evidence>
<dbReference type="GO" id="GO:0005739">
    <property type="term" value="C:mitochondrion"/>
    <property type="evidence" value="ECO:0007669"/>
    <property type="project" value="TreeGrafter"/>
</dbReference>
<dbReference type="VEuPathDB" id="FungiDB:VP01_2687g2"/>
<dbReference type="HAMAP" id="MF_00296">
    <property type="entry name" value="MetX_acyltransf"/>
    <property type="match status" value="1"/>
</dbReference>
<accession>A0A0L6V4J6</accession>
<dbReference type="GO" id="GO:0009001">
    <property type="term" value="F:serine O-acetyltransferase activity"/>
    <property type="evidence" value="ECO:0007669"/>
    <property type="project" value="TreeGrafter"/>
</dbReference>
<dbReference type="EMBL" id="LAVV01007598">
    <property type="protein sequence ID" value="KNZ55417.1"/>
    <property type="molecule type" value="Genomic_DNA"/>
</dbReference>
<dbReference type="PIRSF" id="PIRSF000443">
    <property type="entry name" value="Homoser_Ac_trans"/>
    <property type="match status" value="1"/>
</dbReference>
<evidence type="ECO:0000256" key="1">
    <source>
        <dbReference type="ARBA" id="ARBA00006886"/>
    </source>
</evidence>
<keyword evidence="4" id="KW-0808">Transferase</keyword>
<dbReference type="InterPro" id="IPR008220">
    <property type="entry name" value="HAT_MetX-like"/>
</dbReference>
<dbReference type="PANTHER" id="PTHR32268">
    <property type="entry name" value="HOMOSERINE O-ACETYLTRANSFERASE"/>
    <property type="match status" value="1"/>
</dbReference>
<feature type="compositionally biased region" description="Low complexity" evidence="2">
    <location>
        <begin position="26"/>
        <end position="49"/>
    </location>
</feature>
<comment type="caution">
    <text evidence="4">The sequence shown here is derived from an EMBL/GenBank/DDBJ whole genome shotgun (WGS) entry which is preliminary data.</text>
</comment>
<proteinExistence type="inferred from homology"/>
<feature type="region of interest" description="Disordered" evidence="2">
    <location>
        <begin position="25"/>
        <end position="51"/>
    </location>
</feature>
<dbReference type="OrthoDB" id="444135at2759"/>
<dbReference type="GO" id="GO:0009092">
    <property type="term" value="P:homoserine metabolic process"/>
    <property type="evidence" value="ECO:0007669"/>
    <property type="project" value="TreeGrafter"/>
</dbReference>
<dbReference type="SUPFAM" id="SSF53474">
    <property type="entry name" value="alpha/beta-Hydrolases"/>
    <property type="match status" value="1"/>
</dbReference>
<comment type="similarity">
    <text evidence="1">Belongs to the AB hydrolase superfamily. MetX family.</text>
</comment>
<dbReference type="Proteomes" id="UP000037035">
    <property type="component" value="Unassembled WGS sequence"/>
</dbReference>
<dbReference type="Gene3D" id="3.40.50.1820">
    <property type="entry name" value="alpha/beta hydrolase"/>
    <property type="match status" value="1"/>
</dbReference>
<keyword evidence="5" id="KW-1185">Reference proteome</keyword>
<dbReference type="AlphaFoldDB" id="A0A0L6V4J6"/>
<dbReference type="GO" id="GO:0009086">
    <property type="term" value="P:methionine biosynthetic process"/>
    <property type="evidence" value="ECO:0007669"/>
    <property type="project" value="TreeGrafter"/>
</dbReference>
<dbReference type="Pfam" id="PF00561">
    <property type="entry name" value="Abhydrolase_1"/>
    <property type="match status" value="1"/>
</dbReference>
<gene>
    <name evidence="4" type="primary">metX</name>
    <name evidence="4" type="ORF">VP01_2687g2</name>
</gene>
<sequence length="491" mass="54617">MRLVLLRNWCSSHLSLTHPEKSRLIRSTPNTRRFRSSSSSESPAPTANERGYHVYHHPTPLKLTYGQELPSFHLAYEVWGTLSDRKDNAILLHTGLSASSHAKSHRLNETAGWWEKFIGHGSSYPIDLDRHFLICVNVLGSCFGSTGPSSIDPRTGSRYATQFPIVSIFDMVRAQFMLLDHLGVERLYASVGSSLGGMQSIAAAWLEPTRVRKVVSVSGCGRSGPSSIAIRYAQRSVLMADPHWNNGFYYDSTPPHMGMKLARQIATITYRSAPEWEQRFGNRRCRLALDQDHHTSLQSPPTLAPDFLIEHYLHHQGERFSQKYDANSLLYLSKAVDLFDMTVEGLHELEQYKTGSTGDMGVGHSSHSQSAPDDGAGGRVTNVRSGSDPKVVASLAETFQRFHPTQEFLVLGVQTDTLYPITLQRELAEAIRASSSSSSSLDRPQHDHHQKQQQQQKGPAVSYFELHSPFGHDTFLIDLPGVGGAIRGFLA</sequence>
<dbReference type="EC" id="2.3.1.31" evidence="4"/>
<dbReference type="GO" id="GO:0004414">
    <property type="term" value="F:homoserine O-acetyltransferase activity"/>
    <property type="evidence" value="ECO:0007669"/>
    <property type="project" value="UniProtKB-EC"/>
</dbReference>
<dbReference type="InterPro" id="IPR000073">
    <property type="entry name" value="AB_hydrolase_1"/>
</dbReference>